<sequence>MRQNCTGGFYRLILLTAIVLITNVNTMRSQNGILSNTEVAVFLDVLAKRASEVTALSARFEQVKRMEMIKGELVSHGKFLYSKENKIAFMYEKPGKYSMIMNGSYMKMVTASGTSTMNLSANPVMKQMQELITAVFTGELKESANYDIVFSMAADKINASVKPKSARLQSVISIINIVFSKDSGDILEISVKEGSGGTTNYRFFDQTINQNIDNEIFRIN</sequence>
<proteinExistence type="predicted"/>
<accession>A0A644ULF8</accession>
<dbReference type="CDD" id="cd16325">
    <property type="entry name" value="LolA"/>
    <property type="match status" value="1"/>
</dbReference>
<comment type="caution">
    <text evidence="1">The sequence shown here is derived from an EMBL/GenBank/DDBJ whole genome shotgun (WGS) entry which is preliminary data.</text>
</comment>
<dbReference type="PANTHER" id="PTHR35869">
    <property type="entry name" value="OUTER-MEMBRANE LIPOPROTEIN CARRIER PROTEIN"/>
    <property type="match status" value="1"/>
</dbReference>
<organism evidence="1">
    <name type="scientific">bioreactor metagenome</name>
    <dbReference type="NCBI Taxonomy" id="1076179"/>
    <lineage>
        <taxon>unclassified sequences</taxon>
        <taxon>metagenomes</taxon>
        <taxon>ecological metagenomes</taxon>
    </lineage>
</organism>
<keyword evidence="1" id="KW-0449">Lipoprotein</keyword>
<dbReference type="InterPro" id="IPR029046">
    <property type="entry name" value="LolA/LolB/LppX"/>
</dbReference>
<evidence type="ECO:0000313" key="1">
    <source>
        <dbReference type="EMBL" id="MPL79896.1"/>
    </source>
</evidence>
<dbReference type="InterPro" id="IPR004564">
    <property type="entry name" value="OM_lipoprot_carrier_LolA-like"/>
</dbReference>
<dbReference type="EMBL" id="VSSQ01000131">
    <property type="protein sequence ID" value="MPL79896.1"/>
    <property type="molecule type" value="Genomic_DNA"/>
</dbReference>
<reference evidence="1" key="1">
    <citation type="submission" date="2019-08" db="EMBL/GenBank/DDBJ databases">
        <authorList>
            <person name="Kucharzyk K."/>
            <person name="Murdoch R.W."/>
            <person name="Higgins S."/>
            <person name="Loffler F."/>
        </authorList>
    </citation>
    <scope>NUCLEOTIDE SEQUENCE</scope>
</reference>
<dbReference type="Gene3D" id="2.50.20.10">
    <property type="entry name" value="Lipoprotein localisation LolA/LolB/LppX"/>
    <property type="match status" value="1"/>
</dbReference>
<dbReference type="PANTHER" id="PTHR35869:SF1">
    <property type="entry name" value="OUTER-MEMBRANE LIPOPROTEIN CARRIER PROTEIN"/>
    <property type="match status" value="1"/>
</dbReference>
<gene>
    <name evidence="1" type="primary">lolA_5</name>
    <name evidence="1" type="ORF">SDC9_25783</name>
</gene>
<name>A0A644ULF8_9ZZZZ</name>
<dbReference type="AlphaFoldDB" id="A0A644ULF8"/>
<dbReference type="SUPFAM" id="SSF89392">
    <property type="entry name" value="Prokaryotic lipoproteins and lipoprotein localization factors"/>
    <property type="match status" value="1"/>
</dbReference>
<protein>
    <submittedName>
        <fullName evidence="1">Outer-membrane lipoprotein carrier protein</fullName>
    </submittedName>
</protein>
<dbReference type="Pfam" id="PF03548">
    <property type="entry name" value="LolA"/>
    <property type="match status" value="1"/>
</dbReference>